<feature type="chain" id="PRO_5043108466" description="FXYD domain-containing ion transport regulator" evidence="7">
    <location>
        <begin position="24"/>
        <end position="183"/>
    </location>
</feature>
<accession>A0AAW0N0H6</accession>
<reference evidence="10" key="1">
    <citation type="submission" date="2024-04" db="EMBL/GenBank/DDBJ databases">
        <title>Salinicola lusitanus LLJ914,a marine bacterium isolated from the Okinawa Trough.</title>
        <authorList>
            <person name="Li J."/>
        </authorList>
    </citation>
    <scope>NUCLEOTIDE SEQUENCE [LARGE SCALE GENOMIC DNA]</scope>
</reference>
<dbReference type="PANTHER" id="PTHR14132">
    <property type="entry name" value="SODIUM/POTASSIUM-TRANSPORTING ATPASE SUBUNIT GAMMA"/>
    <property type="match status" value="1"/>
</dbReference>
<keyword evidence="3 7" id="KW-0813">Transport</keyword>
<proteinExistence type="inferred from homology"/>
<keyword evidence="7" id="KW-0732">Signal</keyword>
<dbReference type="Pfam" id="PF02038">
    <property type="entry name" value="ATP1G1_PLM_MAT8"/>
    <property type="match status" value="1"/>
</dbReference>
<feature type="transmembrane region" description="Helical" evidence="7">
    <location>
        <begin position="143"/>
        <end position="165"/>
    </location>
</feature>
<name>A0AAW0N0H6_9GOBI</name>
<evidence type="ECO:0000256" key="5">
    <source>
        <dbReference type="ARBA" id="ARBA00023065"/>
    </source>
</evidence>
<evidence type="ECO:0000256" key="4">
    <source>
        <dbReference type="ARBA" id="ARBA00022692"/>
    </source>
</evidence>
<comment type="subcellular location">
    <subcellularLocation>
        <location evidence="1">Membrane</location>
        <topology evidence="1">Single-pass membrane protein</topology>
    </subcellularLocation>
</comment>
<keyword evidence="6 7" id="KW-0472">Membrane</keyword>
<gene>
    <name evidence="9" type="ORF">WMY93_026290</name>
</gene>
<evidence type="ECO:0000313" key="10">
    <source>
        <dbReference type="Proteomes" id="UP001460270"/>
    </source>
</evidence>
<organism evidence="9 10">
    <name type="scientific">Mugilogobius chulae</name>
    <name type="common">yellowstripe goby</name>
    <dbReference type="NCBI Taxonomy" id="88201"/>
    <lineage>
        <taxon>Eukaryota</taxon>
        <taxon>Metazoa</taxon>
        <taxon>Chordata</taxon>
        <taxon>Craniata</taxon>
        <taxon>Vertebrata</taxon>
        <taxon>Euteleostomi</taxon>
        <taxon>Actinopterygii</taxon>
        <taxon>Neopterygii</taxon>
        <taxon>Teleostei</taxon>
        <taxon>Neoteleostei</taxon>
        <taxon>Acanthomorphata</taxon>
        <taxon>Gobiaria</taxon>
        <taxon>Gobiiformes</taxon>
        <taxon>Gobioidei</taxon>
        <taxon>Gobiidae</taxon>
        <taxon>Gobionellinae</taxon>
        <taxon>Mugilogobius</taxon>
    </lineage>
</organism>
<feature type="region of interest" description="Disordered" evidence="8">
    <location>
        <begin position="25"/>
        <end position="58"/>
    </location>
</feature>
<keyword evidence="10" id="KW-1185">Reference proteome</keyword>
<feature type="signal peptide" evidence="7">
    <location>
        <begin position="1"/>
        <end position="23"/>
    </location>
</feature>
<evidence type="ECO:0000313" key="9">
    <source>
        <dbReference type="EMBL" id="KAK7886669.1"/>
    </source>
</evidence>
<evidence type="ECO:0000256" key="6">
    <source>
        <dbReference type="ARBA" id="ARBA00023136"/>
    </source>
</evidence>
<dbReference type="AlphaFoldDB" id="A0AAW0N0H6"/>
<protein>
    <recommendedName>
        <fullName evidence="7">FXYD domain-containing ion transport regulator</fullName>
    </recommendedName>
</protein>
<dbReference type="InterPro" id="IPR000272">
    <property type="entry name" value="Ion-transport_regulator_FXYD"/>
</dbReference>
<keyword evidence="7" id="KW-1133">Transmembrane helix</keyword>
<feature type="compositionally biased region" description="Polar residues" evidence="8">
    <location>
        <begin position="25"/>
        <end position="40"/>
    </location>
</feature>
<dbReference type="Proteomes" id="UP001460270">
    <property type="component" value="Unassembled WGS sequence"/>
</dbReference>
<dbReference type="CDD" id="cd20323">
    <property type="entry name" value="FXYD_FXYD5"/>
    <property type="match status" value="1"/>
</dbReference>
<dbReference type="PANTHER" id="PTHR14132:SF23">
    <property type="entry name" value="FXYD DOMAIN-CONTAINING ION TRANSPORT REGULATOR"/>
    <property type="match status" value="1"/>
</dbReference>
<evidence type="ECO:0000256" key="1">
    <source>
        <dbReference type="ARBA" id="ARBA00004167"/>
    </source>
</evidence>
<keyword evidence="5 7" id="KW-0406">Ion transport</keyword>
<evidence type="ECO:0000256" key="8">
    <source>
        <dbReference type="SAM" id="MobiDB-lite"/>
    </source>
</evidence>
<comment type="caution">
    <text evidence="9">The sequence shown here is derived from an EMBL/GenBank/DDBJ whole genome shotgun (WGS) entry which is preliminary data.</text>
</comment>
<dbReference type="GO" id="GO:0017080">
    <property type="term" value="F:sodium channel regulator activity"/>
    <property type="evidence" value="ECO:0007669"/>
    <property type="project" value="TreeGrafter"/>
</dbReference>
<evidence type="ECO:0000256" key="2">
    <source>
        <dbReference type="ARBA" id="ARBA00005948"/>
    </source>
</evidence>
<evidence type="ECO:0000256" key="3">
    <source>
        <dbReference type="ARBA" id="ARBA00022448"/>
    </source>
</evidence>
<feature type="compositionally biased region" description="Low complexity" evidence="8">
    <location>
        <begin position="41"/>
        <end position="52"/>
    </location>
</feature>
<keyword evidence="4 7" id="KW-0812">Transmembrane</keyword>
<dbReference type="GO" id="GO:0043269">
    <property type="term" value="P:regulation of monoatomic ion transport"/>
    <property type="evidence" value="ECO:0007669"/>
    <property type="project" value="InterPro"/>
</dbReference>
<sequence>MDSKVYLASLTIFLLIISKVSKAQTPTSSHLKENVTTSRMSEPTTVSSVSTESKMETRVTKALNSSHVTSASIKTTSLNKSSTNPPTARNVTSPVVSTKKMTTPSVTTATRTRPIPVKPVTAVAWDPKWEKDFTYDYTTLRNAGLSIAAVLFIVGIMVVGCGKVCKMPKCHKRASKSYQVAQA</sequence>
<dbReference type="GO" id="GO:0016020">
    <property type="term" value="C:membrane"/>
    <property type="evidence" value="ECO:0007669"/>
    <property type="project" value="UniProtKB-SubCell"/>
</dbReference>
<feature type="region of interest" description="Disordered" evidence="8">
    <location>
        <begin position="73"/>
        <end position="110"/>
    </location>
</feature>
<dbReference type="Gene3D" id="1.20.5.780">
    <property type="entry name" value="Single helix bin"/>
    <property type="match status" value="1"/>
</dbReference>
<dbReference type="EMBL" id="JBBPFD010000019">
    <property type="protein sequence ID" value="KAK7886669.1"/>
    <property type="molecule type" value="Genomic_DNA"/>
</dbReference>
<dbReference type="GO" id="GO:0006811">
    <property type="term" value="P:monoatomic ion transport"/>
    <property type="evidence" value="ECO:0007669"/>
    <property type="project" value="UniProtKB-KW"/>
</dbReference>
<evidence type="ECO:0000256" key="7">
    <source>
        <dbReference type="RuleBase" id="RU364131"/>
    </source>
</evidence>
<feature type="compositionally biased region" description="Polar residues" evidence="8">
    <location>
        <begin position="73"/>
        <end position="101"/>
    </location>
</feature>
<comment type="similarity">
    <text evidence="2 7">Belongs to the FXYD family.</text>
</comment>